<dbReference type="InterPro" id="IPR052035">
    <property type="entry name" value="ZnF_BED_domain_contain"/>
</dbReference>
<comment type="caution">
    <text evidence="6">The sequence shown here is derived from an EMBL/GenBank/DDBJ whole genome shotgun (WGS) entry which is preliminary data.</text>
</comment>
<name>A0A915YQV1_9GLOM</name>
<keyword evidence="3" id="KW-0863">Zinc-finger</keyword>
<evidence type="ECO:0000256" key="5">
    <source>
        <dbReference type="ARBA" id="ARBA00023242"/>
    </source>
</evidence>
<evidence type="ECO:0000313" key="7">
    <source>
        <dbReference type="Proteomes" id="UP000684084"/>
    </source>
</evidence>
<dbReference type="PANTHER" id="PTHR46481:SF10">
    <property type="entry name" value="ZINC FINGER BED DOMAIN-CONTAINING PROTEIN 39"/>
    <property type="match status" value="1"/>
</dbReference>
<evidence type="ECO:0000256" key="1">
    <source>
        <dbReference type="ARBA" id="ARBA00004123"/>
    </source>
</evidence>
<evidence type="ECO:0000256" key="3">
    <source>
        <dbReference type="ARBA" id="ARBA00022771"/>
    </source>
</evidence>
<dbReference type="GO" id="GO:0008270">
    <property type="term" value="F:zinc ion binding"/>
    <property type="evidence" value="ECO:0007669"/>
    <property type="project" value="UniProtKB-KW"/>
</dbReference>
<dbReference type="GO" id="GO:0005634">
    <property type="term" value="C:nucleus"/>
    <property type="evidence" value="ECO:0007669"/>
    <property type="project" value="UniProtKB-SubCell"/>
</dbReference>
<comment type="subcellular location">
    <subcellularLocation>
        <location evidence="1">Nucleus</location>
    </subcellularLocation>
</comment>
<sequence>MDLEDMNIDEDIEVDNDASNKSIISEEREGVRLLVKQVTYGSILRRITSNLNKHIKNKHSGSEKLQEMSIKDILKAVPKWRYNNNEMLKCLIKWIIINQHSFTVVKESAFANLIYTLQPDARLISADTVKKRIMDLYENNVNKVKESFKNIREKISFTIDIWTSPSSKLFLSLTAHYIDND</sequence>
<keyword evidence="5" id="KW-0539">Nucleus</keyword>
<reference evidence="6" key="1">
    <citation type="submission" date="2020-05" db="EMBL/GenBank/DDBJ databases">
        <authorList>
            <person name="Rincon C."/>
            <person name="Sanders R I."/>
            <person name="Robbins C."/>
            <person name="Chaturvedi A."/>
        </authorList>
    </citation>
    <scope>NUCLEOTIDE SEQUENCE</scope>
    <source>
        <strain evidence="6">CHB12</strain>
    </source>
</reference>
<dbReference type="AlphaFoldDB" id="A0A915YQV1"/>
<dbReference type="PANTHER" id="PTHR46481">
    <property type="entry name" value="ZINC FINGER BED DOMAIN-CONTAINING PROTEIN 4"/>
    <property type="match status" value="1"/>
</dbReference>
<evidence type="ECO:0000256" key="4">
    <source>
        <dbReference type="ARBA" id="ARBA00022833"/>
    </source>
</evidence>
<organism evidence="6 7">
    <name type="scientific">Rhizophagus irregularis</name>
    <dbReference type="NCBI Taxonomy" id="588596"/>
    <lineage>
        <taxon>Eukaryota</taxon>
        <taxon>Fungi</taxon>
        <taxon>Fungi incertae sedis</taxon>
        <taxon>Mucoromycota</taxon>
        <taxon>Glomeromycotina</taxon>
        <taxon>Glomeromycetes</taxon>
        <taxon>Glomerales</taxon>
        <taxon>Glomeraceae</taxon>
        <taxon>Rhizophagus</taxon>
    </lineage>
</organism>
<keyword evidence="2" id="KW-0479">Metal-binding</keyword>
<evidence type="ECO:0000313" key="6">
    <source>
        <dbReference type="EMBL" id="CAB5316153.1"/>
    </source>
</evidence>
<evidence type="ECO:0000256" key="2">
    <source>
        <dbReference type="ARBA" id="ARBA00022723"/>
    </source>
</evidence>
<accession>A0A915YQV1</accession>
<dbReference type="Proteomes" id="UP000684084">
    <property type="component" value="Unassembled WGS sequence"/>
</dbReference>
<keyword evidence="4" id="KW-0862">Zinc</keyword>
<gene>
    <name evidence="6" type="ORF">CHRIB12_LOCUS1912</name>
</gene>
<dbReference type="EMBL" id="CAGKOT010000002">
    <property type="protein sequence ID" value="CAB5316153.1"/>
    <property type="molecule type" value="Genomic_DNA"/>
</dbReference>
<evidence type="ECO:0008006" key="8">
    <source>
        <dbReference type="Google" id="ProtNLM"/>
    </source>
</evidence>
<dbReference type="OrthoDB" id="2424773at2759"/>
<proteinExistence type="predicted"/>
<protein>
    <recommendedName>
        <fullName evidence="8">Zinc finger bed domain-containing protein 1-like</fullName>
    </recommendedName>
</protein>